<dbReference type="GO" id="GO:0006631">
    <property type="term" value="P:fatty acid metabolic process"/>
    <property type="evidence" value="ECO:0007669"/>
    <property type="project" value="UniProtKB-KW"/>
</dbReference>
<dbReference type="GO" id="GO:0008474">
    <property type="term" value="F:palmitoyl-(protein) hydrolase activity"/>
    <property type="evidence" value="ECO:0007669"/>
    <property type="project" value="UniProtKB-EC"/>
</dbReference>
<comment type="function">
    <text evidence="7">Hydrolyzes fatty acids from S-acylated cysteine residues in proteins with a strong preference for palmitoylated G-alpha proteins over other acyl substrates. Mediates the deacylation of G-alpha proteins such as GPA1 in vivo, but has weak or no activity toward palmitoylated Ras proteins. Has weak lysophospholipase activity in vitro; however such activity may not exist in vivo.</text>
</comment>
<evidence type="ECO:0000256" key="7">
    <source>
        <dbReference type="ARBA" id="ARBA00029392"/>
    </source>
</evidence>
<dbReference type="GO" id="GO:0005737">
    <property type="term" value="C:cytoplasm"/>
    <property type="evidence" value="ECO:0007669"/>
    <property type="project" value="TreeGrafter"/>
</dbReference>
<dbReference type="GO" id="GO:0052689">
    <property type="term" value="F:carboxylic ester hydrolase activity"/>
    <property type="evidence" value="ECO:0007669"/>
    <property type="project" value="UniProtKB-KW"/>
</dbReference>
<evidence type="ECO:0000256" key="8">
    <source>
        <dbReference type="ARBA" id="ARBA00031195"/>
    </source>
</evidence>
<evidence type="ECO:0000256" key="3">
    <source>
        <dbReference type="ARBA" id="ARBA00014923"/>
    </source>
</evidence>
<evidence type="ECO:0000313" key="12">
    <source>
        <dbReference type="EMBL" id="KAK7049745.1"/>
    </source>
</evidence>
<evidence type="ECO:0000256" key="9">
    <source>
        <dbReference type="ARBA" id="ARBA00047337"/>
    </source>
</evidence>
<evidence type="ECO:0000256" key="1">
    <source>
        <dbReference type="ARBA" id="ARBA00006499"/>
    </source>
</evidence>
<evidence type="ECO:0000256" key="2">
    <source>
        <dbReference type="ARBA" id="ARBA00012423"/>
    </source>
</evidence>
<gene>
    <name evidence="12" type="ORF">VNI00_005776</name>
</gene>
<name>A0AAW0DD99_9AGAR</name>
<dbReference type="EMBL" id="JAYKXP010000016">
    <property type="protein sequence ID" value="KAK7049745.1"/>
    <property type="molecule type" value="Genomic_DNA"/>
</dbReference>
<keyword evidence="10" id="KW-0472">Membrane</keyword>
<reference evidence="12 13" key="1">
    <citation type="submission" date="2024-01" db="EMBL/GenBank/DDBJ databases">
        <title>A draft genome for a cacao thread blight-causing isolate of Paramarasmius palmivorus.</title>
        <authorList>
            <person name="Baruah I.K."/>
            <person name="Bukari Y."/>
            <person name="Amoako-Attah I."/>
            <person name="Meinhardt L.W."/>
            <person name="Bailey B.A."/>
            <person name="Cohen S.P."/>
        </authorList>
    </citation>
    <scope>NUCLEOTIDE SEQUENCE [LARGE SCALE GENOMIC DNA]</scope>
    <source>
        <strain evidence="12 13">GH-12</strain>
    </source>
</reference>
<proteinExistence type="inferred from homology"/>
<dbReference type="InterPro" id="IPR029058">
    <property type="entry name" value="AB_hydrolase_fold"/>
</dbReference>
<keyword evidence="6" id="KW-0443">Lipid metabolism</keyword>
<keyword evidence="5" id="KW-0378">Hydrolase</keyword>
<evidence type="ECO:0000256" key="5">
    <source>
        <dbReference type="ARBA" id="ARBA00022801"/>
    </source>
</evidence>
<comment type="caution">
    <text evidence="12">The sequence shown here is derived from an EMBL/GenBank/DDBJ whole genome shotgun (WGS) entry which is preliminary data.</text>
</comment>
<keyword evidence="13" id="KW-1185">Reference proteome</keyword>
<protein>
    <recommendedName>
        <fullName evidence="3">Acyl-protein thioesterase 1</fullName>
        <ecNumber evidence="2">3.1.2.22</ecNumber>
    </recommendedName>
    <alternativeName>
        <fullName evidence="8">Palmitoyl-protein hydrolase</fullName>
    </alternativeName>
</protein>
<comment type="catalytic activity">
    <reaction evidence="9">
        <text>S-hexadecanoyl-L-cysteinyl-[protein] + H2O = L-cysteinyl-[protein] + hexadecanoate + H(+)</text>
        <dbReference type="Rhea" id="RHEA:19233"/>
        <dbReference type="Rhea" id="RHEA-COMP:10131"/>
        <dbReference type="Rhea" id="RHEA-COMP:11032"/>
        <dbReference type="ChEBI" id="CHEBI:7896"/>
        <dbReference type="ChEBI" id="CHEBI:15377"/>
        <dbReference type="ChEBI" id="CHEBI:15378"/>
        <dbReference type="ChEBI" id="CHEBI:29950"/>
        <dbReference type="ChEBI" id="CHEBI:74151"/>
        <dbReference type="EC" id="3.1.2.22"/>
    </reaction>
</comment>
<dbReference type="Gene3D" id="3.40.50.1820">
    <property type="entry name" value="alpha/beta hydrolase"/>
    <property type="match status" value="1"/>
</dbReference>
<keyword evidence="6" id="KW-0276">Fatty acid metabolism</keyword>
<dbReference type="PANTHER" id="PTHR10655:SF17">
    <property type="entry name" value="LYSOPHOSPHOLIPASE-LIKE PROTEIN 1"/>
    <property type="match status" value="1"/>
</dbReference>
<accession>A0AAW0DD99</accession>
<dbReference type="SUPFAM" id="SSF53474">
    <property type="entry name" value="alpha/beta-Hydrolases"/>
    <property type="match status" value="1"/>
</dbReference>
<dbReference type="InterPro" id="IPR050565">
    <property type="entry name" value="LYPA1-2/EST-like"/>
</dbReference>
<feature type="transmembrane region" description="Helical" evidence="10">
    <location>
        <begin position="7"/>
        <end position="25"/>
    </location>
</feature>
<dbReference type="Pfam" id="PF02230">
    <property type="entry name" value="Abhydrolase_2"/>
    <property type="match status" value="1"/>
</dbReference>
<evidence type="ECO:0000259" key="11">
    <source>
        <dbReference type="Pfam" id="PF02230"/>
    </source>
</evidence>
<dbReference type="AlphaFoldDB" id="A0AAW0DD99"/>
<dbReference type="Proteomes" id="UP001383192">
    <property type="component" value="Unassembled WGS sequence"/>
</dbReference>
<keyword evidence="10" id="KW-0812">Transmembrane</keyword>
<dbReference type="EC" id="3.1.2.22" evidence="2"/>
<evidence type="ECO:0000256" key="4">
    <source>
        <dbReference type="ARBA" id="ARBA00022487"/>
    </source>
</evidence>
<comment type="similarity">
    <text evidence="1">Belongs to the AB hydrolase superfamily. AB hydrolase 2 family.</text>
</comment>
<keyword evidence="10" id="KW-1133">Transmembrane helix</keyword>
<keyword evidence="4" id="KW-0719">Serine esterase</keyword>
<dbReference type="InterPro" id="IPR003140">
    <property type="entry name" value="PLipase/COase/thioEstase"/>
</dbReference>
<organism evidence="12 13">
    <name type="scientific">Paramarasmius palmivorus</name>
    <dbReference type="NCBI Taxonomy" id="297713"/>
    <lineage>
        <taxon>Eukaryota</taxon>
        <taxon>Fungi</taxon>
        <taxon>Dikarya</taxon>
        <taxon>Basidiomycota</taxon>
        <taxon>Agaricomycotina</taxon>
        <taxon>Agaricomycetes</taxon>
        <taxon>Agaricomycetidae</taxon>
        <taxon>Agaricales</taxon>
        <taxon>Marasmiineae</taxon>
        <taxon>Marasmiaceae</taxon>
        <taxon>Paramarasmius</taxon>
    </lineage>
</organism>
<sequence length="278" mass="30169">MATSHQLYAQAALLVIVALLAARYLDFFGSDNLSQMTTSSTSGQLPEILEVPALGKHTATVIFIHGLGDTGYGWKPVADMFQKDTDFRDVKWILPHAPHIPVTLNDGAVMPAWYDIKSLGKDREEDENGMLKTKASITALIEKEISAGIPADRIVLGGFSQGAVTTLLTGLTIDKKLAGLVVLSGVVPLRSKFKELLSPHATTIPVFWGHGTADQIVPYKFAEESIELLQSLNFTVIKGGKKAEGVSFNGYQGLPHSTDPFELMDLKAWLKQVIPPTD</sequence>
<evidence type="ECO:0000256" key="10">
    <source>
        <dbReference type="SAM" id="Phobius"/>
    </source>
</evidence>
<feature type="domain" description="Phospholipase/carboxylesterase/thioesterase" evidence="11">
    <location>
        <begin position="55"/>
        <end position="273"/>
    </location>
</feature>
<evidence type="ECO:0000256" key="6">
    <source>
        <dbReference type="ARBA" id="ARBA00022832"/>
    </source>
</evidence>
<dbReference type="PANTHER" id="PTHR10655">
    <property type="entry name" value="LYSOPHOSPHOLIPASE-RELATED"/>
    <property type="match status" value="1"/>
</dbReference>
<evidence type="ECO:0000313" key="13">
    <source>
        <dbReference type="Proteomes" id="UP001383192"/>
    </source>
</evidence>